<dbReference type="PANTHER" id="PTHR36832:SF1">
    <property type="entry name" value="SLR1174 PROTEIN"/>
    <property type="match status" value="1"/>
</dbReference>
<feature type="transmembrane region" description="Helical" evidence="1">
    <location>
        <begin position="112"/>
        <end position="134"/>
    </location>
</feature>
<keyword evidence="1" id="KW-1133">Transmembrane helix</keyword>
<feature type="transmembrane region" description="Helical" evidence="1">
    <location>
        <begin position="184"/>
        <end position="210"/>
    </location>
</feature>
<dbReference type="Pfam" id="PF06182">
    <property type="entry name" value="ABC2_membrane_6"/>
    <property type="match status" value="1"/>
</dbReference>
<feature type="transmembrane region" description="Helical" evidence="1">
    <location>
        <begin position="230"/>
        <end position="248"/>
    </location>
</feature>
<dbReference type="AlphaFoldDB" id="A0A1E3AJ10"/>
<evidence type="ECO:0000256" key="1">
    <source>
        <dbReference type="SAM" id="Phobius"/>
    </source>
</evidence>
<proteinExistence type="predicted"/>
<organism evidence="2 3">
    <name type="scientific">Eisenbergiella tayi</name>
    <dbReference type="NCBI Taxonomy" id="1432052"/>
    <lineage>
        <taxon>Bacteria</taxon>
        <taxon>Bacillati</taxon>
        <taxon>Bacillota</taxon>
        <taxon>Clostridia</taxon>
        <taxon>Lachnospirales</taxon>
        <taxon>Lachnospiraceae</taxon>
        <taxon>Eisenbergiella</taxon>
    </lineage>
</organism>
<gene>
    <name evidence="2" type="ORF">BEI61_00357</name>
</gene>
<evidence type="ECO:0000313" key="3">
    <source>
        <dbReference type="Proteomes" id="UP000094067"/>
    </source>
</evidence>
<sequence>MRKYTETALIYFKAQLIWRADTVFNMLFTVTKIIFAYVLWGAIFEGKDMIAGFTFHSMLSYYIISSFLSQIEMSGGISREISSRIRNGTFSKYMVIPVNIEKYFLAMETGVVAFHLLFDFLAAVVWIFIFRIRFAFTKDIFTIACAVLMVILGLVFMVQLNYYLGLLTLRFEEINTFLMIKDNLISLITGTIVPLTLLPEGMIAWMRVLPFYYVTYLPSMLFTGRCRDEVLRGVLVLAFWCIFMELLNRRTYRKYRLRYDGVGI</sequence>
<dbReference type="Proteomes" id="UP000094067">
    <property type="component" value="Unassembled WGS sequence"/>
</dbReference>
<dbReference type="PANTHER" id="PTHR36832">
    <property type="entry name" value="SLR1174 PROTEIN-RELATED"/>
    <property type="match status" value="1"/>
</dbReference>
<dbReference type="InterPro" id="IPR010390">
    <property type="entry name" value="ABC-2_transporter-like"/>
</dbReference>
<reference evidence="2 3" key="1">
    <citation type="submission" date="2016-07" db="EMBL/GenBank/DDBJ databases">
        <title>Characterization of isolates of Eisenbergiella tayi derived from blood cultures, using whole genome sequencing.</title>
        <authorList>
            <person name="Burdz T."/>
            <person name="Wiebe D."/>
            <person name="Huynh C."/>
            <person name="Bernard K."/>
        </authorList>
    </citation>
    <scope>NUCLEOTIDE SEQUENCE [LARGE SCALE GENOMIC DNA]</scope>
    <source>
        <strain evidence="2 3">NML 110608</strain>
    </source>
</reference>
<keyword evidence="1" id="KW-0472">Membrane</keyword>
<feature type="transmembrane region" description="Helical" evidence="1">
    <location>
        <begin position="140"/>
        <end position="164"/>
    </location>
</feature>
<comment type="caution">
    <text evidence="2">The sequence shown here is derived from an EMBL/GenBank/DDBJ whole genome shotgun (WGS) entry which is preliminary data.</text>
</comment>
<dbReference type="PATRIC" id="fig|1432052.4.peg.398"/>
<feature type="transmembrane region" description="Helical" evidence="1">
    <location>
        <begin position="49"/>
        <end position="69"/>
    </location>
</feature>
<evidence type="ECO:0008006" key="4">
    <source>
        <dbReference type="Google" id="ProtNLM"/>
    </source>
</evidence>
<feature type="transmembrane region" description="Helical" evidence="1">
    <location>
        <begin position="23"/>
        <end position="43"/>
    </location>
</feature>
<dbReference type="RefSeq" id="WP_069151040.1">
    <property type="nucleotide sequence ID" value="NZ_MCGH01000001.1"/>
</dbReference>
<keyword evidence="1" id="KW-0812">Transmembrane</keyword>
<evidence type="ECO:0000313" key="2">
    <source>
        <dbReference type="EMBL" id="ODM08728.1"/>
    </source>
</evidence>
<protein>
    <recommendedName>
        <fullName evidence="4">ABC transporter permease</fullName>
    </recommendedName>
</protein>
<name>A0A1E3AJ10_9FIRM</name>
<dbReference type="EMBL" id="MCGH01000001">
    <property type="protein sequence ID" value="ODM08728.1"/>
    <property type="molecule type" value="Genomic_DNA"/>
</dbReference>
<accession>A0A1E3AJ10</accession>